<dbReference type="PROSITE" id="PS51296">
    <property type="entry name" value="RIESKE"/>
    <property type="match status" value="1"/>
</dbReference>
<dbReference type="InterPro" id="IPR017941">
    <property type="entry name" value="Rieske_2Fe-2S"/>
</dbReference>
<evidence type="ECO:0000256" key="4">
    <source>
        <dbReference type="ARBA" id="ARBA00023014"/>
    </source>
</evidence>
<reference evidence="9 10" key="1">
    <citation type="journal article" date="2019" name="Nat. Microbiol.">
        <title>Mediterranean grassland soil C-N compound turnover is dependent on rainfall and depth, and is mediated by genomically divergent microorganisms.</title>
        <authorList>
            <person name="Diamond S."/>
            <person name="Andeer P.F."/>
            <person name="Li Z."/>
            <person name="Crits-Christoph A."/>
            <person name="Burstein D."/>
            <person name="Anantharaman K."/>
            <person name="Lane K.R."/>
            <person name="Thomas B.C."/>
            <person name="Pan C."/>
            <person name="Northen T.R."/>
            <person name="Banfield J.F."/>
        </authorList>
    </citation>
    <scope>NUCLEOTIDE SEQUENCE [LARGE SCALE GENOMIC DNA]</scope>
    <source>
        <strain evidence="9">NP_3</strain>
    </source>
</reference>
<evidence type="ECO:0000313" key="9">
    <source>
        <dbReference type="EMBL" id="TMI86718.1"/>
    </source>
</evidence>
<dbReference type="SUPFAM" id="SSF50022">
    <property type="entry name" value="ISP domain"/>
    <property type="match status" value="1"/>
</dbReference>
<dbReference type="CDD" id="cd03467">
    <property type="entry name" value="Rieske"/>
    <property type="match status" value="1"/>
</dbReference>
<evidence type="ECO:0000256" key="5">
    <source>
        <dbReference type="ARBA" id="ARBA00023157"/>
    </source>
</evidence>
<proteinExistence type="predicted"/>
<keyword evidence="2" id="KW-0479">Metal-binding</keyword>
<gene>
    <name evidence="9" type="ORF">E6H00_17670</name>
</gene>
<organism evidence="9 10">
    <name type="scientific">Candidatus Segetimicrobium genomatis</name>
    <dbReference type="NCBI Taxonomy" id="2569760"/>
    <lineage>
        <taxon>Bacteria</taxon>
        <taxon>Bacillati</taxon>
        <taxon>Candidatus Sysuimicrobiota</taxon>
        <taxon>Candidatus Sysuimicrobiia</taxon>
        <taxon>Candidatus Sysuimicrobiales</taxon>
        <taxon>Candidatus Segetimicrobiaceae</taxon>
        <taxon>Candidatus Segetimicrobium</taxon>
    </lineage>
</organism>
<evidence type="ECO:0000256" key="7">
    <source>
        <dbReference type="SAM" id="Phobius"/>
    </source>
</evidence>
<dbReference type="Pfam" id="PF00355">
    <property type="entry name" value="Rieske"/>
    <property type="match status" value="1"/>
</dbReference>
<keyword evidence="1" id="KW-0001">2Fe-2S</keyword>
<protein>
    <submittedName>
        <fullName evidence="9">Rieske (2Fe-2S) protein</fullName>
    </submittedName>
</protein>
<dbReference type="GO" id="GO:0004497">
    <property type="term" value="F:monooxygenase activity"/>
    <property type="evidence" value="ECO:0007669"/>
    <property type="project" value="UniProtKB-ARBA"/>
</dbReference>
<dbReference type="Proteomes" id="UP000318509">
    <property type="component" value="Unassembled WGS sequence"/>
</dbReference>
<dbReference type="AlphaFoldDB" id="A0A537JT56"/>
<feature type="domain" description="Rieske" evidence="8">
    <location>
        <begin position="74"/>
        <end position="161"/>
    </location>
</feature>
<comment type="caution">
    <text evidence="9">The sequence shown here is derived from an EMBL/GenBank/DDBJ whole genome shotgun (WGS) entry which is preliminary data.</text>
</comment>
<comment type="cofactor">
    <cofactor evidence="6">
        <name>[2Fe-2S] cluster</name>
        <dbReference type="ChEBI" id="CHEBI:190135"/>
    </cofactor>
</comment>
<accession>A0A537JT56</accession>
<keyword evidence="7" id="KW-1133">Transmembrane helix</keyword>
<dbReference type="EMBL" id="VBAK01000186">
    <property type="protein sequence ID" value="TMI86718.1"/>
    <property type="molecule type" value="Genomic_DNA"/>
</dbReference>
<dbReference type="GO" id="GO:0046872">
    <property type="term" value="F:metal ion binding"/>
    <property type="evidence" value="ECO:0007669"/>
    <property type="project" value="UniProtKB-KW"/>
</dbReference>
<evidence type="ECO:0000313" key="10">
    <source>
        <dbReference type="Proteomes" id="UP000318509"/>
    </source>
</evidence>
<dbReference type="InterPro" id="IPR005805">
    <property type="entry name" value="Rieske_Fe-S_prot_C"/>
</dbReference>
<sequence length="169" mass="18625">MAPRETAAGAAREDRRAFFTRLFWGLAGLLGALVGVPVLGAFLSPGFRKPEKAQWTVIGPADRFTEEPSLAHHVHPAHEGWVNVTGEMQVWVVRDPQGAYKIFDNHCTHLGCPFHWEAADKRFFCPCHNGVFGADGRVLSGPPPRPLDYYESKIEGGILYMGALRRGGT</sequence>
<dbReference type="InterPro" id="IPR014349">
    <property type="entry name" value="Rieske_Fe-S_prot"/>
</dbReference>
<dbReference type="GO" id="GO:0051537">
    <property type="term" value="F:2 iron, 2 sulfur cluster binding"/>
    <property type="evidence" value="ECO:0007669"/>
    <property type="project" value="UniProtKB-KW"/>
</dbReference>
<dbReference type="PANTHER" id="PTHR10134">
    <property type="entry name" value="CYTOCHROME B-C1 COMPLEX SUBUNIT RIESKE, MITOCHONDRIAL"/>
    <property type="match status" value="1"/>
</dbReference>
<evidence type="ECO:0000256" key="3">
    <source>
        <dbReference type="ARBA" id="ARBA00023004"/>
    </source>
</evidence>
<keyword evidence="3" id="KW-0408">Iron</keyword>
<keyword evidence="4" id="KW-0411">Iron-sulfur</keyword>
<dbReference type="GO" id="GO:0016705">
    <property type="term" value="F:oxidoreductase activity, acting on paired donors, with incorporation or reduction of molecular oxygen"/>
    <property type="evidence" value="ECO:0007669"/>
    <property type="project" value="UniProtKB-ARBA"/>
</dbReference>
<evidence type="ECO:0000256" key="6">
    <source>
        <dbReference type="ARBA" id="ARBA00034078"/>
    </source>
</evidence>
<keyword evidence="5" id="KW-1015">Disulfide bond</keyword>
<keyword evidence="7" id="KW-0812">Transmembrane</keyword>
<dbReference type="PRINTS" id="PR00162">
    <property type="entry name" value="RIESKE"/>
</dbReference>
<evidence type="ECO:0000256" key="1">
    <source>
        <dbReference type="ARBA" id="ARBA00022714"/>
    </source>
</evidence>
<dbReference type="GO" id="GO:0016020">
    <property type="term" value="C:membrane"/>
    <property type="evidence" value="ECO:0007669"/>
    <property type="project" value="InterPro"/>
</dbReference>
<evidence type="ECO:0000256" key="2">
    <source>
        <dbReference type="ARBA" id="ARBA00022723"/>
    </source>
</evidence>
<evidence type="ECO:0000259" key="8">
    <source>
        <dbReference type="PROSITE" id="PS51296"/>
    </source>
</evidence>
<name>A0A537JT56_9BACT</name>
<keyword evidence="7" id="KW-0472">Membrane</keyword>
<dbReference type="InterPro" id="IPR036922">
    <property type="entry name" value="Rieske_2Fe-2S_sf"/>
</dbReference>
<feature type="transmembrane region" description="Helical" evidence="7">
    <location>
        <begin position="22"/>
        <end position="43"/>
    </location>
</feature>
<dbReference type="Gene3D" id="2.102.10.10">
    <property type="entry name" value="Rieske [2Fe-2S] iron-sulphur domain"/>
    <property type="match status" value="1"/>
</dbReference>